<proteinExistence type="predicted"/>
<keyword evidence="2" id="KW-1185">Reference proteome</keyword>
<dbReference type="AlphaFoldDB" id="A0A4U6W7L1"/>
<gene>
    <name evidence="1" type="ORF">SEVIR_1G114400v2</name>
</gene>
<dbReference type="EMBL" id="CM016552">
    <property type="protein sequence ID" value="TKW38441.1"/>
    <property type="molecule type" value="Genomic_DNA"/>
</dbReference>
<protein>
    <submittedName>
        <fullName evidence="1">Uncharacterized protein</fullName>
    </submittedName>
</protein>
<reference evidence="1" key="1">
    <citation type="submission" date="2019-03" db="EMBL/GenBank/DDBJ databases">
        <title>WGS assembly of Setaria viridis.</title>
        <authorList>
            <person name="Huang P."/>
            <person name="Jenkins J."/>
            <person name="Grimwood J."/>
            <person name="Barry K."/>
            <person name="Healey A."/>
            <person name="Mamidi S."/>
            <person name="Sreedasyam A."/>
            <person name="Shu S."/>
            <person name="Feldman M."/>
            <person name="Wu J."/>
            <person name="Yu Y."/>
            <person name="Chen C."/>
            <person name="Johnson J."/>
            <person name="Rokhsar D."/>
            <person name="Baxter I."/>
            <person name="Schmutz J."/>
            <person name="Brutnell T."/>
            <person name="Kellogg E."/>
        </authorList>
    </citation>
    <scope>NUCLEOTIDE SEQUENCE [LARGE SCALE GENOMIC DNA]</scope>
</reference>
<evidence type="ECO:0000313" key="2">
    <source>
        <dbReference type="Proteomes" id="UP000298652"/>
    </source>
</evidence>
<organism evidence="1 2">
    <name type="scientific">Setaria viridis</name>
    <name type="common">Green bristlegrass</name>
    <name type="synonym">Setaria italica subsp. viridis</name>
    <dbReference type="NCBI Taxonomy" id="4556"/>
    <lineage>
        <taxon>Eukaryota</taxon>
        <taxon>Viridiplantae</taxon>
        <taxon>Streptophyta</taxon>
        <taxon>Embryophyta</taxon>
        <taxon>Tracheophyta</taxon>
        <taxon>Spermatophyta</taxon>
        <taxon>Magnoliopsida</taxon>
        <taxon>Liliopsida</taxon>
        <taxon>Poales</taxon>
        <taxon>Poaceae</taxon>
        <taxon>PACMAD clade</taxon>
        <taxon>Panicoideae</taxon>
        <taxon>Panicodae</taxon>
        <taxon>Paniceae</taxon>
        <taxon>Cenchrinae</taxon>
        <taxon>Setaria</taxon>
    </lineage>
</organism>
<accession>A0A4U6W7L1</accession>
<dbReference type="Gramene" id="TKW38441">
    <property type="protein sequence ID" value="TKW38441"/>
    <property type="gene ID" value="SEVIR_1G114400v2"/>
</dbReference>
<name>A0A4U6W7L1_SETVI</name>
<dbReference type="Proteomes" id="UP000298652">
    <property type="component" value="Chromosome 1"/>
</dbReference>
<sequence>MASTLHPLACNKTTPMDLHVWRWVPSVGVTAVPRQPRYSLPSIATRNPQILPQMRPHSNLKSNLKSVPLRWLSTSLRIGRRSWCRVGRHSPCP</sequence>
<dbReference type="OMA" id="WRWVPSV"/>
<evidence type="ECO:0000313" key="1">
    <source>
        <dbReference type="EMBL" id="TKW38441.1"/>
    </source>
</evidence>